<protein>
    <submittedName>
        <fullName evidence="1">Class I SAM-dependent methyltransferase</fullName>
        <ecNumber evidence="1">2.1.1.-</ecNumber>
    </submittedName>
</protein>
<dbReference type="GO" id="GO:0008168">
    <property type="term" value="F:methyltransferase activity"/>
    <property type="evidence" value="ECO:0007669"/>
    <property type="project" value="UniProtKB-KW"/>
</dbReference>
<dbReference type="Pfam" id="PF13578">
    <property type="entry name" value="Methyltransf_24"/>
    <property type="match status" value="1"/>
</dbReference>
<sequence>MGFPAGGAQQTIPLLLPGAEVFTQALDTIPGWFYPQDVRLFDFVLNCQLENDIRGDVLEVGAYQGKSAILLAYGLRGDENLVVCDLFGLSPDNFDLPAEGMNAYSGLTIDSFYNNYDRFHARRPVVEVCPSAQLEDRVGRQSCRFIHIDGSHAYKCVRDDIRTAVNCSVKNAVIALDDYRSPHTPGVSAAIWEAAASGIIFPFCITPSKLYAAVSRTAQKEWFDEVLRLTGVDSPWGYEVHQVLGVDLLRVG</sequence>
<keyword evidence="1" id="KW-0808">Transferase</keyword>
<reference evidence="1 2" key="1">
    <citation type="submission" date="2023-12" db="EMBL/GenBank/DDBJ databases">
        <title>Description of new species of Mycobacterium terrae complex isolated from sewage at the Sao Paulo Zoological Park Foundation in Brazil.</title>
        <authorList>
            <person name="Romagnoli C.L."/>
            <person name="Conceicao E.C."/>
            <person name="Machado E."/>
            <person name="Barreto L.B.P.F."/>
            <person name="Sharma A."/>
            <person name="Silva N.M."/>
            <person name="Marques L.E."/>
            <person name="Juliana M.A."/>
            <person name="Lourenco M.C.S."/>
            <person name="Digiampietri L.A."/>
            <person name="Suffys P.N."/>
            <person name="Viana-Niero C."/>
        </authorList>
    </citation>
    <scope>NUCLEOTIDE SEQUENCE [LARGE SCALE GENOMIC DNA]</scope>
    <source>
        <strain evidence="1 2">MYC017</strain>
    </source>
</reference>
<dbReference type="GO" id="GO:0032259">
    <property type="term" value="P:methylation"/>
    <property type="evidence" value="ECO:0007669"/>
    <property type="project" value="UniProtKB-KW"/>
</dbReference>
<accession>A0ABU5Z4G4</accession>
<dbReference type="EMBL" id="JAYJJQ010000035">
    <property type="protein sequence ID" value="MEB3071760.1"/>
    <property type="molecule type" value="Genomic_DNA"/>
</dbReference>
<dbReference type="Proteomes" id="UP001299283">
    <property type="component" value="Unassembled WGS sequence"/>
</dbReference>
<gene>
    <name evidence="1" type="ORF">K5L39_21520</name>
</gene>
<evidence type="ECO:0000313" key="1">
    <source>
        <dbReference type="EMBL" id="MEB3071760.1"/>
    </source>
</evidence>
<dbReference type="Gene3D" id="3.40.50.150">
    <property type="entry name" value="Vaccinia Virus protein VP39"/>
    <property type="match status" value="1"/>
</dbReference>
<name>A0ABU5Z4G4_9MYCO</name>
<evidence type="ECO:0000313" key="2">
    <source>
        <dbReference type="Proteomes" id="UP001299283"/>
    </source>
</evidence>
<keyword evidence="1" id="KW-0489">Methyltransferase</keyword>
<organism evidence="1 2">
    <name type="scientific">[Mycobacterium] vasticus</name>
    <dbReference type="NCBI Taxonomy" id="2875777"/>
    <lineage>
        <taxon>Bacteria</taxon>
        <taxon>Bacillati</taxon>
        <taxon>Actinomycetota</taxon>
        <taxon>Actinomycetes</taxon>
        <taxon>Mycobacteriales</taxon>
        <taxon>Mycobacteriaceae</taxon>
        <taxon>Mycolicibacter</taxon>
    </lineage>
</organism>
<comment type="caution">
    <text evidence="1">The sequence shown here is derived from an EMBL/GenBank/DDBJ whole genome shotgun (WGS) entry which is preliminary data.</text>
</comment>
<keyword evidence="2" id="KW-1185">Reference proteome</keyword>
<proteinExistence type="predicted"/>
<dbReference type="EC" id="2.1.1.-" evidence="1"/>
<dbReference type="RefSeq" id="WP_225398436.1">
    <property type="nucleotide sequence ID" value="NZ_JAYJJQ010000035.1"/>
</dbReference>
<dbReference type="InterPro" id="IPR029063">
    <property type="entry name" value="SAM-dependent_MTases_sf"/>
</dbReference>